<evidence type="ECO:0000313" key="9">
    <source>
        <dbReference type="EMBL" id="QHT27653.1"/>
    </source>
</evidence>
<dbReference type="CDD" id="cd11301">
    <property type="entry name" value="Fut1_Fut2_like"/>
    <property type="match status" value="1"/>
</dbReference>
<proteinExistence type="predicted"/>
<dbReference type="GO" id="GO:0005975">
    <property type="term" value="P:carbohydrate metabolic process"/>
    <property type="evidence" value="ECO:0007669"/>
    <property type="project" value="InterPro"/>
</dbReference>
<dbReference type="EMBL" id="MN739826">
    <property type="protein sequence ID" value="QHT27653.1"/>
    <property type="molecule type" value="Genomic_DNA"/>
</dbReference>
<keyword evidence="3" id="KW-0808">Transferase</keyword>
<evidence type="ECO:0000256" key="5">
    <source>
        <dbReference type="ARBA" id="ARBA00022968"/>
    </source>
</evidence>
<evidence type="ECO:0000256" key="4">
    <source>
        <dbReference type="ARBA" id="ARBA00022692"/>
    </source>
</evidence>
<keyword evidence="6" id="KW-1133">Transmembrane helix</keyword>
<dbReference type="GO" id="GO:0008107">
    <property type="term" value="F:galactoside 2-alpha-L-fucosyltransferase activity"/>
    <property type="evidence" value="ECO:0007669"/>
    <property type="project" value="InterPro"/>
</dbReference>
<keyword evidence="8" id="KW-0472">Membrane</keyword>
<evidence type="ECO:0000256" key="1">
    <source>
        <dbReference type="ARBA" id="ARBA00004323"/>
    </source>
</evidence>
<accession>A0A6C0EGW2</accession>
<dbReference type="GO" id="GO:0000139">
    <property type="term" value="C:Golgi membrane"/>
    <property type="evidence" value="ECO:0007669"/>
    <property type="project" value="UniProtKB-SubCell"/>
</dbReference>
<evidence type="ECO:0008006" key="10">
    <source>
        <dbReference type="Google" id="ProtNLM"/>
    </source>
</evidence>
<keyword evidence="2" id="KW-0328">Glycosyltransferase</keyword>
<evidence type="ECO:0000256" key="3">
    <source>
        <dbReference type="ARBA" id="ARBA00022679"/>
    </source>
</evidence>
<dbReference type="Pfam" id="PF01762">
    <property type="entry name" value="Galactosyl_T"/>
    <property type="match status" value="1"/>
</dbReference>
<dbReference type="PANTHER" id="PTHR11927">
    <property type="entry name" value="GALACTOSIDE 2-L-FUCOSYLTRANSFERASE"/>
    <property type="match status" value="1"/>
</dbReference>
<dbReference type="InterPro" id="IPR002516">
    <property type="entry name" value="Glyco_trans_11"/>
</dbReference>
<dbReference type="AlphaFoldDB" id="A0A6C0EGW2"/>
<keyword evidence="5" id="KW-0735">Signal-anchor</keyword>
<evidence type="ECO:0000256" key="2">
    <source>
        <dbReference type="ARBA" id="ARBA00022676"/>
    </source>
</evidence>
<sequence>MDFIFIIYSCKKNFEKHDLLYNLMHDRFENAKCYILYGNKYLDEDYKILDDKYLVVKCGDNYENLCEKTITLCKSIEKLFPNVKGIVKCDDDIIPNIKKINELISFIKNNDIDYLGNSMINKNDYYSNWHINKCSDSIFNVPKIVLKSNHATGPIYYLSMKSIHILANSAIDYDYYFYEDCMVGNLLNKNNIFPYNFKTYYDNMEIEQGSIQNHNNNKFLYVLLHGGLGNQLFQVSTAYSLAKQHNRILILLFRKDYYAFMTHNTSADEFMKTIFSNFNYTYLENVDVSKLKIYNEPNCHGYDPNLISENVNTLLLGYFQNKNYIYSEYEHEIISLFKNNDILKRLLIEYPLLNDSFFIHIRLGDYVNNNLYNFDKDSYYKKAIDYILEIDKNAHFYILSDDTEFVKNYSILENVNKTIITGMNTLDSLYFMSLCKKGGICANSTFSGWGSKLNENPDKIVICPKQWINVDYPYEIPFNYTVKF</sequence>
<keyword evidence="7" id="KW-0333">Golgi apparatus</keyword>
<keyword evidence="4" id="KW-0812">Transmembrane</keyword>
<dbReference type="PANTHER" id="PTHR11927:SF9">
    <property type="entry name" value="L-FUCOSYLTRANSFERASE"/>
    <property type="match status" value="1"/>
</dbReference>
<dbReference type="InterPro" id="IPR002659">
    <property type="entry name" value="Glyco_trans_31"/>
</dbReference>
<name>A0A6C0EGW2_9ZZZZ</name>
<evidence type="ECO:0000256" key="6">
    <source>
        <dbReference type="ARBA" id="ARBA00022989"/>
    </source>
</evidence>
<comment type="subcellular location">
    <subcellularLocation>
        <location evidence="1">Golgi apparatus membrane</location>
        <topology evidence="1">Single-pass type II membrane protein</topology>
    </subcellularLocation>
</comment>
<evidence type="ECO:0000256" key="7">
    <source>
        <dbReference type="ARBA" id="ARBA00023034"/>
    </source>
</evidence>
<dbReference type="Pfam" id="PF01531">
    <property type="entry name" value="Glyco_transf_11"/>
    <property type="match status" value="1"/>
</dbReference>
<reference evidence="9" key="1">
    <citation type="journal article" date="2020" name="Nature">
        <title>Giant virus diversity and host interactions through global metagenomics.</title>
        <authorList>
            <person name="Schulz F."/>
            <person name="Roux S."/>
            <person name="Paez-Espino D."/>
            <person name="Jungbluth S."/>
            <person name="Walsh D.A."/>
            <person name="Denef V.J."/>
            <person name="McMahon K.D."/>
            <person name="Konstantinidis K.T."/>
            <person name="Eloe-Fadrosh E.A."/>
            <person name="Kyrpides N.C."/>
            <person name="Woyke T."/>
        </authorList>
    </citation>
    <scope>NUCLEOTIDE SEQUENCE</scope>
    <source>
        <strain evidence="9">GVMAG-M-3300023179-33</strain>
    </source>
</reference>
<protein>
    <recommendedName>
        <fullName evidence="10">Alpha-1,2-fucosyltransferase</fullName>
    </recommendedName>
</protein>
<evidence type="ECO:0000256" key="8">
    <source>
        <dbReference type="ARBA" id="ARBA00023136"/>
    </source>
</evidence>
<organism evidence="9">
    <name type="scientific">viral metagenome</name>
    <dbReference type="NCBI Taxonomy" id="1070528"/>
    <lineage>
        <taxon>unclassified sequences</taxon>
        <taxon>metagenomes</taxon>
        <taxon>organismal metagenomes</taxon>
    </lineage>
</organism>